<gene>
    <name evidence="2" type="ORF">EBB45_08480</name>
</gene>
<dbReference type="Proteomes" id="UP000274033">
    <property type="component" value="Unassembled WGS sequence"/>
</dbReference>
<dbReference type="InterPro" id="IPR011528">
    <property type="entry name" value="NERD"/>
</dbReference>
<sequence length="303" mass="35305">MLLKPRTESTELQIMSSLYTRMTLSDKDQKHFFNLQKGFEGEVMFDRLTEKLQCECLILNDLLLKTNNTIFQLDTLILLPDTLYLFEVKNFEGDYFYESDQIYSKARSEITNPLLQLSRSESLLRQLLTSLRFKLPIVSSVVFINPGFTLYQAPIDKPFIFPTQINRYLKKLDSYPLKLNEQHRKLADQLISLHLPTSPFTQVPSYNFDQLKKGIICAACRSFSIDFFGKNCICKVCEHKETVGDAVMRSVREFQLLFPDEKITTNVIYEWCGGVGSKRIIRKILKENFTIVGVHQWAYFIDN</sequence>
<accession>A0A3N9UFR8</accession>
<evidence type="ECO:0000313" key="2">
    <source>
        <dbReference type="EMBL" id="RQW75004.1"/>
    </source>
</evidence>
<comment type="caution">
    <text evidence="2">The sequence shown here is derived from an EMBL/GenBank/DDBJ whole genome shotgun (WGS) entry which is preliminary data.</text>
</comment>
<organism evidence="2 3">
    <name type="scientific">Lysinibacillus composti</name>
    <dbReference type="NCBI Taxonomy" id="720633"/>
    <lineage>
        <taxon>Bacteria</taxon>
        <taxon>Bacillati</taxon>
        <taxon>Bacillota</taxon>
        <taxon>Bacilli</taxon>
        <taxon>Bacillales</taxon>
        <taxon>Bacillaceae</taxon>
        <taxon>Lysinibacillus</taxon>
    </lineage>
</organism>
<keyword evidence="3" id="KW-1185">Reference proteome</keyword>
<evidence type="ECO:0000259" key="1">
    <source>
        <dbReference type="PROSITE" id="PS50965"/>
    </source>
</evidence>
<proteinExistence type="predicted"/>
<evidence type="ECO:0000313" key="3">
    <source>
        <dbReference type="Proteomes" id="UP000274033"/>
    </source>
</evidence>
<dbReference type="PROSITE" id="PS50965">
    <property type="entry name" value="NERD"/>
    <property type="match status" value="1"/>
</dbReference>
<name>A0A3N9UFR8_9BACI</name>
<feature type="domain" description="NERD" evidence="1">
    <location>
        <begin position="37"/>
        <end position="147"/>
    </location>
</feature>
<dbReference type="EMBL" id="RRCT01000006">
    <property type="protein sequence ID" value="RQW75004.1"/>
    <property type="molecule type" value="Genomic_DNA"/>
</dbReference>
<dbReference type="RefSeq" id="WP_124764051.1">
    <property type="nucleotide sequence ID" value="NZ_RRCT01000006.1"/>
</dbReference>
<reference evidence="2 3" key="1">
    <citation type="journal article" date="2013" name="J. Microbiol.">
        <title>Lysinibacillus chungkukjangi sp. nov., isolated from Chungkukjang, Korean fermented soybean food.</title>
        <authorList>
            <person name="Kim S.J."/>
            <person name="Jang Y.H."/>
            <person name="Hamada M."/>
            <person name="Ahn J.H."/>
            <person name="Weon H.Y."/>
            <person name="Suzuki K."/>
            <person name="Whang K.S."/>
            <person name="Kwon S.W."/>
        </authorList>
    </citation>
    <scope>NUCLEOTIDE SEQUENCE [LARGE SCALE GENOMIC DNA]</scope>
    <source>
        <strain evidence="2 3">MCCC 1A12701</strain>
    </source>
</reference>
<dbReference type="OrthoDB" id="2164794at2"/>
<dbReference type="AlphaFoldDB" id="A0A3N9UFR8"/>
<dbReference type="Pfam" id="PF08378">
    <property type="entry name" value="NERD"/>
    <property type="match status" value="1"/>
</dbReference>
<protein>
    <submittedName>
        <fullName evidence="2">NERD domain-containing protein</fullName>
    </submittedName>
</protein>